<sequence>MLHGGVILLASCAYLGLLFAIAYWGDRRAEAGRSLIANPYIYALSMAVYATSWTFYGSVGRAAASGVGFLPIYLGPTLMAALFWLVLRKMIRISKANRITSIADFIAARYGKSGLLGGLVTLIAVVGVIPYIALQLKAVSTSFLILVQYPQITMPTQLADAGPLQDTALYAALLLAAFTIVFGTRHLDATERHEGMVAAIAFESLVKLLAFLAVGAFVTFGLYHGFADLFEQAQRLPEVGRLLTLGGAAGTYGSWVSLILLSMLSILFLPRQFQIGVVENVNEQHLAKAIWLFPLYLLAINVFVLPIAFAGLMHFAPGQVDADTFVLTLPMAQGQEALALLVFIGGLSAATGMVIVESIALSTMICNDLVMPLLLRWRALGLARRRDLSGLLLGIRRAAILLLLLLGYVYYRAAGEAYALVSIGLVSFAAVAQFAPAMLGGMYWKQGSRAGALSGLLLGFSLWLYTLALPAFAKSGWLPLSFIEQGPLAIAWLKPLALFGLSGLDELSHALFWSLTANLGAYVGVSLLGRQSAREQAQALLFVEAFKVAGRGSSLWRGQASVAEISALVGRFLGPRRAAAAFAEHAQRRGLPSSAALEADAELVHFAEQQLAGAIGAASARVMLASVVEEEPLGMDEVLGILDEASQVLAYSRRLEQQSRELETATGELRAANARLQELDRLKDDFISTVTHELRTPLTSIRAFSEILNDNPELDAAQRTRFVAIIVKESERLTRLINQVLDLAKLESGQAEWRASAVDLKAVIEDAVATTSQLLGDQRIDLELDLPAQVTPVAADRDRLLQVLLNLISNAAKFCAREHGRIAIALHELPEALRVEVRDNGAGIAAADQEAIFEKFRQAGDPLTEKPQGTGLGLPISRQIIEHFGGRLWVDSVHGQGACFSFTLPLGGDVGASPPEHNTQEQP</sequence>
<dbReference type="Pfam" id="PF00512">
    <property type="entry name" value="HisKA"/>
    <property type="match status" value="1"/>
</dbReference>
<dbReference type="PRINTS" id="PR00344">
    <property type="entry name" value="BCTRLSENSOR"/>
</dbReference>
<dbReference type="InterPro" id="IPR036890">
    <property type="entry name" value="HATPase_C_sf"/>
</dbReference>
<dbReference type="Gene3D" id="3.30.565.10">
    <property type="entry name" value="Histidine kinase-like ATPase, C-terminal domain"/>
    <property type="match status" value="1"/>
</dbReference>
<keyword evidence="10" id="KW-0902">Two-component regulatory system</keyword>
<comment type="similarity">
    <text evidence="3">Belongs to the sodium:solute symporter (SSF) (TC 2.A.21) family.</text>
</comment>
<feature type="transmembrane region" description="Helical" evidence="13">
    <location>
        <begin position="167"/>
        <end position="184"/>
    </location>
</feature>
<feature type="transmembrane region" description="Helical" evidence="13">
    <location>
        <begin position="6"/>
        <end position="25"/>
    </location>
</feature>
<dbReference type="EMBL" id="CP073346">
    <property type="protein sequence ID" value="UTW09224.1"/>
    <property type="molecule type" value="Genomic_DNA"/>
</dbReference>
<feature type="transmembrane region" description="Helical" evidence="13">
    <location>
        <begin position="337"/>
        <end position="370"/>
    </location>
</feature>
<keyword evidence="5" id="KW-0597">Phosphoprotein</keyword>
<dbReference type="PANTHER" id="PTHR43711:SF30">
    <property type="entry name" value="HISTIDINE KINASE"/>
    <property type="match status" value="1"/>
</dbReference>
<feature type="transmembrane region" description="Helical" evidence="13">
    <location>
        <begin position="417"/>
        <end position="439"/>
    </location>
</feature>
<dbReference type="Pfam" id="PF02518">
    <property type="entry name" value="HATPase_c"/>
    <property type="match status" value="1"/>
</dbReference>
<evidence type="ECO:0000256" key="1">
    <source>
        <dbReference type="ARBA" id="ARBA00000085"/>
    </source>
</evidence>
<dbReference type="InterPro" id="IPR001734">
    <property type="entry name" value="Na/solute_symporter"/>
</dbReference>
<dbReference type="InterPro" id="IPR038377">
    <property type="entry name" value="Na/Glc_symporter_sf"/>
</dbReference>
<feature type="transmembrane region" description="Helical" evidence="13">
    <location>
        <begin position="391"/>
        <end position="411"/>
    </location>
</feature>
<keyword evidence="11 13" id="KW-0472">Membrane</keyword>
<dbReference type="EC" id="2.7.13.3" evidence="4"/>
<keyword evidence="9 13" id="KW-1133">Transmembrane helix</keyword>
<dbReference type="RefSeq" id="WP_255839895.1">
    <property type="nucleotide sequence ID" value="NZ_CP073346.1"/>
</dbReference>
<feature type="transmembrane region" description="Helical" evidence="13">
    <location>
        <begin position="115"/>
        <end position="134"/>
    </location>
</feature>
<evidence type="ECO:0000259" key="14">
    <source>
        <dbReference type="PROSITE" id="PS50109"/>
    </source>
</evidence>
<dbReference type="PROSITE" id="PS50109">
    <property type="entry name" value="HIS_KIN"/>
    <property type="match status" value="1"/>
</dbReference>
<evidence type="ECO:0000256" key="5">
    <source>
        <dbReference type="ARBA" id="ARBA00022553"/>
    </source>
</evidence>
<evidence type="ECO:0000256" key="12">
    <source>
        <dbReference type="SAM" id="Coils"/>
    </source>
</evidence>
<evidence type="ECO:0000256" key="9">
    <source>
        <dbReference type="ARBA" id="ARBA00022989"/>
    </source>
</evidence>
<dbReference type="Proteomes" id="UP001059672">
    <property type="component" value="Chromosome"/>
</dbReference>
<evidence type="ECO:0000256" key="2">
    <source>
        <dbReference type="ARBA" id="ARBA00004141"/>
    </source>
</evidence>
<feature type="transmembrane region" description="Helical" evidence="13">
    <location>
        <begin position="62"/>
        <end position="87"/>
    </location>
</feature>
<feature type="coiled-coil region" evidence="12">
    <location>
        <begin position="648"/>
        <end position="682"/>
    </location>
</feature>
<evidence type="ECO:0000256" key="8">
    <source>
        <dbReference type="ARBA" id="ARBA00022777"/>
    </source>
</evidence>
<protein>
    <recommendedName>
        <fullName evidence="4">histidine kinase</fullName>
        <ecNumber evidence="4">2.7.13.3</ecNumber>
    </recommendedName>
</protein>
<dbReference type="SUPFAM" id="SSF55874">
    <property type="entry name" value="ATPase domain of HSP90 chaperone/DNA topoisomerase II/histidine kinase"/>
    <property type="match status" value="1"/>
</dbReference>
<dbReference type="CDD" id="cd00082">
    <property type="entry name" value="HisKA"/>
    <property type="match status" value="1"/>
</dbReference>
<feature type="transmembrane region" description="Helical" evidence="13">
    <location>
        <begin position="451"/>
        <end position="473"/>
    </location>
</feature>
<dbReference type="InterPro" id="IPR005467">
    <property type="entry name" value="His_kinase_dom"/>
</dbReference>
<evidence type="ECO:0000256" key="10">
    <source>
        <dbReference type="ARBA" id="ARBA00023012"/>
    </source>
</evidence>
<dbReference type="Gene3D" id="1.20.1730.10">
    <property type="entry name" value="Sodium/glucose cotransporter"/>
    <property type="match status" value="1"/>
</dbReference>
<dbReference type="InterPro" id="IPR036097">
    <property type="entry name" value="HisK_dim/P_sf"/>
</dbReference>
<accession>A0ABY5HB70</accession>
<evidence type="ECO:0000256" key="13">
    <source>
        <dbReference type="SAM" id="Phobius"/>
    </source>
</evidence>
<evidence type="ECO:0000256" key="3">
    <source>
        <dbReference type="ARBA" id="ARBA00006434"/>
    </source>
</evidence>
<evidence type="ECO:0000256" key="6">
    <source>
        <dbReference type="ARBA" id="ARBA00022679"/>
    </source>
</evidence>
<proteinExistence type="inferred from homology"/>
<dbReference type="SUPFAM" id="SSF47384">
    <property type="entry name" value="Homodimeric domain of signal transducing histidine kinase"/>
    <property type="match status" value="1"/>
</dbReference>
<keyword evidence="7 13" id="KW-0812">Transmembrane</keyword>
<dbReference type="SMART" id="SM00388">
    <property type="entry name" value="HisKA"/>
    <property type="match status" value="1"/>
</dbReference>
<keyword evidence="16" id="KW-1185">Reference proteome</keyword>
<dbReference type="PANTHER" id="PTHR43711">
    <property type="entry name" value="TWO-COMPONENT HISTIDINE KINASE"/>
    <property type="match status" value="1"/>
</dbReference>
<comment type="catalytic activity">
    <reaction evidence="1">
        <text>ATP + protein L-histidine = ADP + protein N-phospho-L-histidine.</text>
        <dbReference type="EC" id="2.7.13.3"/>
    </reaction>
</comment>
<evidence type="ECO:0000256" key="11">
    <source>
        <dbReference type="ARBA" id="ARBA00023136"/>
    </source>
</evidence>
<dbReference type="CDD" id="cd10322">
    <property type="entry name" value="SLC5sbd"/>
    <property type="match status" value="1"/>
</dbReference>
<dbReference type="PROSITE" id="PS50283">
    <property type="entry name" value="NA_SOLUT_SYMP_3"/>
    <property type="match status" value="1"/>
</dbReference>
<evidence type="ECO:0000313" key="15">
    <source>
        <dbReference type="EMBL" id="UTW09224.1"/>
    </source>
</evidence>
<evidence type="ECO:0000256" key="7">
    <source>
        <dbReference type="ARBA" id="ARBA00022692"/>
    </source>
</evidence>
<dbReference type="InterPro" id="IPR003594">
    <property type="entry name" value="HATPase_dom"/>
</dbReference>
<feature type="transmembrane region" description="Helical" evidence="13">
    <location>
        <begin position="37"/>
        <end position="56"/>
    </location>
</feature>
<evidence type="ECO:0000256" key="4">
    <source>
        <dbReference type="ARBA" id="ARBA00012438"/>
    </source>
</evidence>
<feature type="transmembrane region" description="Helical" evidence="13">
    <location>
        <begin position="246"/>
        <end position="269"/>
    </location>
</feature>
<organism evidence="15 16">
    <name type="scientific">Pseudomonas benzenivorans</name>
    <dbReference type="NCBI Taxonomy" id="556533"/>
    <lineage>
        <taxon>Bacteria</taxon>
        <taxon>Pseudomonadati</taxon>
        <taxon>Pseudomonadota</taxon>
        <taxon>Gammaproteobacteria</taxon>
        <taxon>Pseudomonadales</taxon>
        <taxon>Pseudomonadaceae</taxon>
        <taxon>Pseudomonas</taxon>
    </lineage>
</organism>
<dbReference type="SMART" id="SM00387">
    <property type="entry name" value="HATPase_c"/>
    <property type="match status" value="1"/>
</dbReference>
<feature type="domain" description="Histidine kinase" evidence="14">
    <location>
        <begin position="689"/>
        <end position="908"/>
    </location>
</feature>
<keyword evidence="8" id="KW-0418">Kinase</keyword>
<dbReference type="Gene3D" id="1.10.287.130">
    <property type="match status" value="1"/>
</dbReference>
<keyword evidence="12" id="KW-0175">Coiled coil</keyword>
<reference evidence="15" key="1">
    <citation type="submission" date="2021-04" db="EMBL/GenBank/DDBJ databases">
        <title>Oceanospirillales bacteria with DddD are important DMSP degraders in coastal seawater.</title>
        <authorList>
            <person name="Liu J."/>
        </authorList>
    </citation>
    <scope>NUCLEOTIDE SEQUENCE</scope>
    <source>
        <strain evidence="15">D13-4</strain>
    </source>
</reference>
<evidence type="ECO:0000313" key="16">
    <source>
        <dbReference type="Proteomes" id="UP001059672"/>
    </source>
</evidence>
<dbReference type="InterPro" id="IPR050736">
    <property type="entry name" value="Sensor_HK_Regulatory"/>
</dbReference>
<comment type="subcellular location">
    <subcellularLocation>
        <location evidence="2">Membrane</location>
        <topology evidence="2">Multi-pass membrane protein</topology>
    </subcellularLocation>
</comment>
<gene>
    <name evidence="15" type="ORF">KDW96_07975</name>
</gene>
<dbReference type="InterPro" id="IPR003661">
    <property type="entry name" value="HisK_dim/P_dom"/>
</dbReference>
<name>A0ABY5HB70_9PSED</name>
<feature type="transmembrane region" description="Helical" evidence="13">
    <location>
        <begin position="290"/>
        <end position="317"/>
    </location>
</feature>
<dbReference type="InterPro" id="IPR004358">
    <property type="entry name" value="Sig_transdc_His_kin-like_C"/>
</dbReference>
<keyword evidence="6" id="KW-0808">Transferase</keyword>
<feature type="transmembrane region" description="Helical" evidence="13">
    <location>
        <begin position="205"/>
        <end position="226"/>
    </location>
</feature>